<dbReference type="Pfam" id="PF11377">
    <property type="entry name" value="DUF3180"/>
    <property type="match status" value="1"/>
</dbReference>
<dbReference type="EMBL" id="VULO01000005">
    <property type="protein sequence ID" value="MSS84157.1"/>
    <property type="molecule type" value="Genomic_DNA"/>
</dbReference>
<gene>
    <name evidence="2" type="ORF">FYJ24_05120</name>
</gene>
<name>A0A6N7VQZ0_9ACTO</name>
<evidence type="ECO:0000313" key="2">
    <source>
        <dbReference type="EMBL" id="MSS84157.1"/>
    </source>
</evidence>
<sequence>MGFWIAVKPVSWPLVIGVAVIAAIVGAVLSGTLVVLGHNPLILTPWLALFFLVVAGFLLWGGIGVKRLKTGAPTRISPLQAARIAALARSSLINGAGFTGFLSGTALIGVMRLWAPAMLSASLGSGVAALGALLLTVIAAIVEHWCIDDSPEQDSSSRKVGA</sequence>
<organism evidence="2 3">
    <name type="scientific">Scrofimicrobium canadense</name>
    <dbReference type="NCBI Taxonomy" id="2652290"/>
    <lineage>
        <taxon>Bacteria</taxon>
        <taxon>Bacillati</taxon>
        <taxon>Actinomycetota</taxon>
        <taxon>Actinomycetes</taxon>
        <taxon>Actinomycetales</taxon>
        <taxon>Actinomycetaceae</taxon>
        <taxon>Scrofimicrobium</taxon>
    </lineage>
</organism>
<keyword evidence="1" id="KW-0812">Transmembrane</keyword>
<dbReference type="Proteomes" id="UP000470875">
    <property type="component" value="Unassembled WGS sequence"/>
</dbReference>
<feature type="transmembrane region" description="Helical" evidence="1">
    <location>
        <begin position="86"/>
        <end position="111"/>
    </location>
</feature>
<evidence type="ECO:0000313" key="3">
    <source>
        <dbReference type="Proteomes" id="UP000470875"/>
    </source>
</evidence>
<protein>
    <submittedName>
        <fullName evidence="2">DUF3180 domain-containing protein</fullName>
    </submittedName>
</protein>
<reference evidence="2 3" key="1">
    <citation type="submission" date="2019-08" db="EMBL/GenBank/DDBJ databases">
        <title>In-depth cultivation of the pig gut microbiome towards novel bacterial diversity and tailored functional studies.</title>
        <authorList>
            <person name="Wylensek D."/>
            <person name="Hitch T.C.A."/>
            <person name="Clavel T."/>
        </authorList>
    </citation>
    <scope>NUCLEOTIDE SEQUENCE [LARGE SCALE GENOMIC DNA]</scope>
    <source>
        <strain evidence="2 3">WB03_NA08</strain>
    </source>
</reference>
<comment type="caution">
    <text evidence="2">The sequence shown here is derived from an EMBL/GenBank/DDBJ whole genome shotgun (WGS) entry which is preliminary data.</text>
</comment>
<proteinExistence type="predicted"/>
<dbReference type="AlphaFoldDB" id="A0A6N7VQZ0"/>
<keyword evidence="3" id="KW-1185">Reference proteome</keyword>
<feature type="transmembrane region" description="Helical" evidence="1">
    <location>
        <begin position="12"/>
        <end position="36"/>
    </location>
</feature>
<keyword evidence="1" id="KW-0472">Membrane</keyword>
<dbReference type="InterPro" id="IPR021517">
    <property type="entry name" value="DUF3180"/>
</dbReference>
<feature type="transmembrane region" description="Helical" evidence="1">
    <location>
        <begin position="42"/>
        <end position="65"/>
    </location>
</feature>
<accession>A0A6N7VQZ0</accession>
<evidence type="ECO:0000256" key="1">
    <source>
        <dbReference type="SAM" id="Phobius"/>
    </source>
</evidence>
<keyword evidence="1" id="KW-1133">Transmembrane helix</keyword>
<feature type="transmembrane region" description="Helical" evidence="1">
    <location>
        <begin position="117"/>
        <end position="142"/>
    </location>
</feature>